<evidence type="ECO:0000313" key="3">
    <source>
        <dbReference type="EMBL" id="ADC36083.1"/>
    </source>
</evidence>
<organism evidence="3">
    <name type="scientific">uncultured bacterium 164</name>
    <dbReference type="NCBI Taxonomy" id="698382"/>
    <lineage>
        <taxon>Bacteria</taxon>
        <taxon>environmental samples</taxon>
    </lineage>
</organism>
<reference evidence="3" key="2">
    <citation type="journal article" date="2010" name="Appl. Environ. Microbiol.">
        <title>Comparative analysis of acidobacterial genomic fragments from terrestrial and aquatic metagenomic libraries, with emphasis on acidobacteria subdivision 6.</title>
        <authorList>
            <person name="Kielak A.M."/>
            <person name="van Veen J.A."/>
            <person name="Kowalchuk G.A."/>
        </authorList>
    </citation>
    <scope>NUCLEOTIDE SEQUENCE</scope>
</reference>
<dbReference type="EMBL" id="GU260711">
    <property type="protein sequence ID" value="ADC36083.1"/>
    <property type="molecule type" value="Genomic_DNA"/>
</dbReference>
<sequence length="101" mass="11098">MQDWIGLAFIVLLIAAALIGLRTLSKPRVSTAEEFERRAAEEKTMLGASMNALQEIMDPADARSKEVVAQMKDGRFQKKKREGKAGGTTNGDNEEVTTDDQ</sequence>
<feature type="region of interest" description="Disordered" evidence="1">
    <location>
        <begin position="71"/>
        <end position="101"/>
    </location>
</feature>
<accession>E3T6Y9</accession>
<feature type="transmembrane region" description="Helical" evidence="2">
    <location>
        <begin position="6"/>
        <end position="24"/>
    </location>
</feature>
<keyword evidence="2" id="KW-1133">Transmembrane helix</keyword>
<keyword evidence="2" id="KW-0472">Membrane</keyword>
<evidence type="ECO:0000256" key="2">
    <source>
        <dbReference type="SAM" id="Phobius"/>
    </source>
</evidence>
<reference evidence="3" key="1">
    <citation type="submission" date="2009-12" db="EMBL/GenBank/DDBJ databases">
        <authorList>
            <person name="Kielak A."/>
            <person name="van Veen J.A."/>
            <person name="Kowalchuk G.A."/>
        </authorList>
    </citation>
    <scope>NUCLEOTIDE SEQUENCE</scope>
</reference>
<evidence type="ECO:0000256" key="1">
    <source>
        <dbReference type="SAM" id="MobiDB-lite"/>
    </source>
</evidence>
<feature type="compositionally biased region" description="Acidic residues" evidence="1">
    <location>
        <begin position="92"/>
        <end position="101"/>
    </location>
</feature>
<proteinExistence type="predicted"/>
<name>E3T6Y9_9BACT</name>
<keyword evidence="2" id="KW-0812">Transmembrane</keyword>
<dbReference type="AlphaFoldDB" id="E3T6Y9"/>
<protein>
    <submittedName>
        <fullName evidence="3">Uncharacterized protein</fullName>
    </submittedName>
</protein>